<accession>A0A0B6A754</accession>
<name>A0A0B6A754_PRIM2</name>
<dbReference type="RefSeq" id="WP_034651311.1">
    <property type="nucleotide sequence ID" value="NZ_BCVB01000010.1"/>
</dbReference>
<dbReference type="AlphaFoldDB" id="A0A0B6A754"/>
<dbReference type="EMBL" id="CP009920">
    <property type="protein sequence ID" value="AJI20780.1"/>
    <property type="molecule type" value="Genomic_DNA"/>
</dbReference>
<organism evidence="1 2">
    <name type="scientific">Priestia megaterium (strain ATCC 14581 / DSM 32 / CCUG 1817 / JCM 2506 / NBRC 15308 / NCIMB 9376 / NCTC 10342 / NRRL B-14308 / VKM B-512 / Ford 19)</name>
    <name type="common">Bacillus megaterium</name>
    <dbReference type="NCBI Taxonomy" id="1348623"/>
    <lineage>
        <taxon>Bacteria</taxon>
        <taxon>Bacillati</taxon>
        <taxon>Bacillota</taxon>
        <taxon>Bacilli</taxon>
        <taxon>Bacillales</taxon>
        <taxon>Bacillaceae</taxon>
        <taxon>Priestia</taxon>
    </lineage>
</organism>
<proteinExistence type="predicted"/>
<dbReference type="Proteomes" id="UP000031829">
    <property type="component" value="Chromosome"/>
</dbReference>
<dbReference type="HOGENOM" id="CLU_121433_0_0_9"/>
<sequence>MELNNAVVEAITSNNWLEYCGVETNLPKGSNYSYLSNKKVVNKNVKGVKWENICLEERNNLTGYLAKNKPELYNKNWNVLVREVKTEVLPKVVDKIESQVSILGLSSDIVNSVKFDIINIIMVLTYEKYYNSDFYTSMLDIYLSGHIPCGWDGDYPNGKILVY</sequence>
<dbReference type="KEGG" id="bmeg:BG04_5207"/>
<protein>
    <submittedName>
        <fullName evidence="1">Uncharacterized protein</fullName>
    </submittedName>
</protein>
<evidence type="ECO:0000313" key="1">
    <source>
        <dbReference type="EMBL" id="AJI20780.1"/>
    </source>
</evidence>
<evidence type="ECO:0000313" key="2">
    <source>
        <dbReference type="Proteomes" id="UP000031829"/>
    </source>
</evidence>
<reference evidence="1 2" key="1">
    <citation type="journal article" date="2015" name="Genome Announc.">
        <title>Complete genome sequences for 35 biothreat assay-relevant bacillus species.</title>
        <authorList>
            <person name="Johnson S.L."/>
            <person name="Daligault H.E."/>
            <person name="Davenport K.W."/>
            <person name="Jaissle J."/>
            <person name="Frey K.G."/>
            <person name="Ladner J.T."/>
            <person name="Broomall S.M."/>
            <person name="Bishop-Lilly K.A."/>
            <person name="Bruce D.C."/>
            <person name="Gibbons H.S."/>
            <person name="Coyne S.R."/>
            <person name="Lo C.C."/>
            <person name="Meincke L."/>
            <person name="Munk A.C."/>
            <person name="Koroleva G.I."/>
            <person name="Rosenzweig C.N."/>
            <person name="Palacios G.F."/>
            <person name="Redden C.L."/>
            <person name="Minogue T.D."/>
            <person name="Chain P.S."/>
        </authorList>
    </citation>
    <scope>NUCLEOTIDE SEQUENCE [LARGE SCALE GENOMIC DNA]</scope>
    <source>
        <strain evidence="2">ATCC 14581 / DSM 32 / JCM 2506 / NBRC 15308 / NCIMB 9376 / NCTC 10342 / NRRL B-14308 / VKM B-512</strain>
    </source>
</reference>
<dbReference type="GeneID" id="93643164"/>
<gene>
    <name evidence="1" type="ORF">BG04_5207</name>
</gene>